<dbReference type="EMBL" id="JARBDR010000141">
    <property type="protein sequence ID" value="KAJ8320166.1"/>
    <property type="molecule type" value="Genomic_DNA"/>
</dbReference>
<feature type="non-terminal residue" evidence="1">
    <location>
        <position position="1"/>
    </location>
</feature>
<organism evidence="1 2">
    <name type="scientific">Tegillarca granosa</name>
    <name type="common">Malaysian cockle</name>
    <name type="synonym">Anadara granosa</name>
    <dbReference type="NCBI Taxonomy" id="220873"/>
    <lineage>
        <taxon>Eukaryota</taxon>
        <taxon>Metazoa</taxon>
        <taxon>Spiralia</taxon>
        <taxon>Lophotrochozoa</taxon>
        <taxon>Mollusca</taxon>
        <taxon>Bivalvia</taxon>
        <taxon>Autobranchia</taxon>
        <taxon>Pteriomorphia</taxon>
        <taxon>Arcoida</taxon>
        <taxon>Arcoidea</taxon>
        <taxon>Arcidae</taxon>
        <taxon>Tegillarca</taxon>
    </lineage>
</organism>
<protein>
    <recommendedName>
        <fullName evidence="3">Transposase</fullName>
    </recommendedName>
</protein>
<evidence type="ECO:0000313" key="2">
    <source>
        <dbReference type="Proteomes" id="UP001217089"/>
    </source>
</evidence>
<proteinExistence type="predicted"/>
<accession>A0ABQ9FSC7</accession>
<comment type="caution">
    <text evidence="1">The sequence shown here is derived from an EMBL/GenBank/DDBJ whole genome shotgun (WGS) entry which is preliminary data.</text>
</comment>
<keyword evidence="2" id="KW-1185">Reference proteome</keyword>
<reference evidence="1 2" key="1">
    <citation type="submission" date="2022-12" db="EMBL/GenBank/DDBJ databases">
        <title>Chromosome-level genome of Tegillarca granosa.</title>
        <authorList>
            <person name="Kim J."/>
        </authorList>
    </citation>
    <scope>NUCLEOTIDE SEQUENCE [LARGE SCALE GENOMIC DNA]</scope>
    <source>
        <strain evidence="1">Teg-2019</strain>
        <tissue evidence="1">Adductor muscle</tissue>
    </source>
</reference>
<sequence>KRKKIKNYVENVVPRYTLNTFKTFFRVSKTTFEKVLENVTILPEFEHRYRTSARPKVPVKKDLLMHIWSMVSQETVRSISDRFKTFIKWPTNEAYHRISQEFECKKSFPGIIGAIVATHTRIKAPVEYEADYLN</sequence>
<name>A0ABQ9FSC7_TEGGR</name>
<dbReference type="Proteomes" id="UP001217089">
    <property type="component" value="Unassembled WGS sequence"/>
</dbReference>
<gene>
    <name evidence="1" type="ORF">KUTeg_001753</name>
</gene>
<evidence type="ECO:0008006" key="3">
    <source>
        <dbReference type="Google" id="ProtNLM"/>
    </source>
</evidence>
<evidence type="ECO:0000313" key="1">
    <source>
        <dbReference type="EMBL" id="KAJ8320166.1"/>
    </source>
</evidence>